<evidence type="ECO:0008006" key="4">
    <source>
        <dbReference type="Google" id="ProtNLM"/>
    </source>
</evidence>
<dbReference type="Proteomes" id="UP000326202">
    <property type="component" value="Chromosome"/>
</dbReference>
<reference evidence="2 3" key="1">
    <citation type="submission" date="2019-08" db="EMBL/GenBank/DDBJ databases">
        <title>Hyperibacter terrae gen. nov., sp. nov. and Hyperibacter viscosus sp. nov., two new members in the family Rhodospirillaceae isolated from the rhizosphere of Hypericum perforatum.</title>
        <authorList>
            <person name="Noviana Z."/>
        </authorList>
    </citation>
    <scope>NUCLEOTIDE SEQUENCE [LARGE SCALE GENOMIC DNA]</scope>
    <source>
        <strain evidence="2 3">R5913</strain>
    </source>
</reference>
<accession>A0A5J6MD67</accession>
<protein>
    <recommendedName>
        <fullName evidence="4">Cbb3-type cytochrome c oxidase subunit 3</fullName>
    </recommendedName>
</protein>
<keyword evidence="1" id="KW-0812">Transmembrane</keyword>
<dbReference type="OrthoDB" id="7173870at2"/>
<dbReference type="EMBL" id="CP042906">
    <property type="protein sequence ID" value="QEX15388.1"/>
    <property type="molecule type" value="Genomic_DNA"/>
</dbReference>
<feature type="transmembrane region" description="Helical" evidence="1">
    <location>
        <begin position="12"/>
        <end position="31"/>
    </location>
</feature>
<gene>
    <name evidence="2" type="ORF">FRZ44_06710</name>
</gene>
<sequence>MTWQEIHDLFAPIRLVWFVVIFVGVVAWAYWPKRRAELEKLARIPLEDELPDDQRSTPVRESKP</sequence>
<dbReference type="Pfam" id="PF05545">
    <property type="entry name" value="FixQ"/>
    <property type="match status" value="1"/>
</dbReference>
<keyword evidence="3" id="KW-1185">Reference proteome</keyword>
<evidence type="ECO:0000256" key="1">
    <source>
        <dbReference type="SAM" id="Phobius"/>
    </source>
</evidence>
<evidence type="ECO:0000313" key="3">
    <source>
        <dbReference type="Proteomes" id="UP000326202"/>
    </source>
</evidence>
<name>A0A5J6MD67_9PROT</name>
<proteinExistence type="predicted"/>
<keyword evidence="1" id="KW-1133">Transmembrane helix</keyword>
<organism evidence="2 3">
    <name type="scientific">Hypericibacter terrae</name>
    <dbReference type="NCBI Taxonomy" id="2602015"/>
    <lineage>
        <taxon>Bacteria</taxon>
        <taxon>Pseudomonadati</taxon>
        <taxon>Pseudomonadota</taxon>
        <taxon>Alphaproteobacteria</taxon>
        <taxon>Rhodospirillales</taxon>
        <taxon>Dongiaceae</taxon>
        <taxon>Hypericibacter</taxon>
    </lineage>
</organism>
<dbReference type="InterPro" id="IPR008621">
    <property type="entry name" value="Cbb3-typ_cyt_oxidase_comp"/>
</dbReference>
<dbReference type="CDD" id="cd01324">
    <property type="entry name" value="cbb3_Oxidase_CcoQ"/>
    <property type="match status" value="1"/>
</dbReference>
<dbReference type="RefSeq" id="WP_151175842.1">
    <property type="nucleotide sequence ID" value="NZ_CP042906.1"/>
</dbReference>
<dbReference type="KEGG" id="htq:FRZ44_06710"/>
<keyword evidence="1" id="KW-0472">Membrane</keyword>
<evidence type="ECO:0000313" key="2">
    <source>
        <dbReference type="EMBL" id="QEX15388.1"/>
    </source>
</evidence>
<dbReference type="AlphaFoldDB" id="A0A5J6MD67"/>